<evidence type="ECO:0000313" key="2">
    <source>
        <dbReference type="Proteomes" id="UP000054166"/>
    </source>
</evidence>
<reference evidence="2" key="2">
    <citation type="submission" date="2015-01" db="EMBL/GenBank/DDBJ databases">
        <title>Evolutionary Origins and Diversification of the Mycorrhizal Mutualists.</title>
        <authorList>
            <consortium name="DOE Joint Genome Institute"/>
            <consortium name="Mycorrhizal Genomics Consortium"/>
            <person name="Kohler A."/>
            <person name="Kuo A."/>
            <person name="Nagy L.G."/>
            <person name="Floudas D."/>
            <person name="Copeland A."/>
            <person name="Barry K.W."/>
            <person name="Cichocki N."/>
            <person name="Veneault-Fourrey C."/>
            <person name="LaButti K."/>
            <person name="Lindquist E.A."/>
            <person name="Lipzen A."/>
            <person name="Lundell T."/>
            <person name="Morin E."/>
            <person name="Murat C."/>
            <person name="Riley R."/>
            <person name="Ohm R."/>
            <person name="Sun H."/>
            <person name="Tunlid A."/>
            <person name="Henrissat B."/>
            <person name="Grigoriev I.V."/>
            <person name="Hibbett D.S."/>
            <person name="Martin F."/>
        </authorList>
    </citation>
    <scope>NUCLEOTIDE SEQUENCE [LARGE SCALE GENOMIC DNA]</scope>
    <source>
        <strain evidence="2">F 1598</strain>
    </source>
</reference>
<dbReference type="AlphaFoldDB" id="A0A0C3FLA8"/>
<protein>
    <submittedName>
        <fullName evidence="1">Uncharacterized protein</fullName>
    </submittedName>
</protein>
<sequence length="160" mass="18270">MENYWPSCWSPKYLSDFFTAQESIKILISLGLLWRQNRKTLNSTSSLATHWDDILPLSNSKRDLEDDSAPVLFDVEPLHRRASSDNGIDGHDFKMLYPNDDECDGRSPWPVPMADTTRIVSDGCVGRPWLTDKQNGSLIYFADARTIRITRLLLIFFTAG</sequence>
<reference evidence="1 2" key="1">
    <citation type="submission" date="2014-04" db="EMBL/GenBank/DDBJ databases">
        <authorList>
            <consortium name="DOE Joint Genome Institute"/>
            <person name="Kuo A."/>
            <person name="Tarkka M."/>
            <person name="Buscot F."/>
            <person name="Kohler A."/>
            <person name="Nagy L.G."/>
            <person name="Floudas D."/>
            <person name="Copeland A."/>
            <person name="Barry K.W."/>
            <person name="Cichocki N."/>
            <person name="Veneault-Fourrey C."/>
            <person name="LaButti K."/>
            <person name="Lindquist E.A."/>
            <person name="Lipzen A."/>
            <person name="Lundell T."/>
            <person name="Morin E."/>
            <person name="Murat C."/>
            <person name="Sun H."/>
            <person name="Tunlid A."/>
            <person name="Henrissat B."/>
            <person name="Grigoriev I.V."/>
            <person name="Hibbett D.S."/>
            <person name="Martin F."/>
            <person name="Nordberg H.P."/>
            <person name="Cantor M.N."/>
            <person name="Hua S.X."/>
        </authorList>
    </citation>
    <scope>NUCLEOTIDE SEQUENCE [LARGE SCALE GENOMIC DNA]</scope>
    <source>
        <strain evidence="1 2">F 1598</strain>
    </source>
</reference>
<proteinExistence type="predicted"/>
<name>A0A0C3FLA8_PILCF</name>
<gene>
    <name evidence="1" type="ORF">PILCRDRAFT_540054</name>
</gene>
<dbReference type="HOGENOM" id="CLU_1652835_0_0_1"/>
<keyword evidence="2" id="KW-1185">Reference proteome</keyword>
<organism evidence="1 2">
    <name type="scientific">Piloderma croceum (strain F 1598)</name>
    <dbReference type="NCBI Taxonomy" id="765440"/>
    <lineage>
        <taxon>Eukaryota</taxon>
        <taxon>Fungi</taxon>
        <taxon>Dikarya</taxon>
        <taxon>Basidiomycota</taxon>
        <taxon>Agaricomycotina</taxon>
        <taxon>Agaricomycetes</taxon>
        <taxon>Agaricomycetidae</taxon>
        <taxon>Atheliales</taxon>
        <taxon>Atheliaceae</taxon>
        <taxon>Piloderma</taxon>
    </lineage>
</organism>
<evidence type="ECO:0000313" key="1">
    <source>
        <dbReference type="EMBL" id="KIM80271.1"/>
    </source>
</evidence>
<dbReference type="EMBL" id="KN833005">
    <property type="protein sequence ID" value="KIM80271.1"/>
    <property type="molecule type" value="Genomic_DNA"/>
</dbReference>
<accession>A0A0C3FLA8</accession>
<dbReference type="Proteomes" id="UP000054166">
    <property type="component" value="Unassembled WGS sequence"/>
</dbReference>
<dbReference type="InParanoid" id="A0A0C3FLA8"/>